<evidence type="ECO:0000313" key="3">
    <source>
        <dbReference type="Proteomes" id="UP000078492"/>
    </source>
</evidence>
<sequence length="218" mass="24643">MFWFRYAQKLAFAPEIRALSTNSSLSRSSPLRALHPFVDENALLRLGGRLQNAALRYDEQHPTEACLNSHPIAALSDDPSDMSALTPGHFLIGRPIIAVPEESVLEINPDRLSRWQLVSSMREQFWRAWSRDYLLSLQTRTKWRDAAPNLEVGDLVIVKNPLLPPSKWELARIQQVHPGSDGLGRVVTIRTARSLLKRPITQLYMLPINCKALASESD</sequence>
<dbReference type="PANTHER" id="PTHR47331">
    <property type="entry name" value="PHD-TYPE DOMAIN-CONTAINING PROTEIN"/>
    <property type="match status" value="1"/>
</dbReference>
<feature type="domain" description="DUF5641" evidence="1">
    <location>
        <begin position="113"/>
        <end position="206"/>
    </location>
</feature>
<dbReference type="STRING" id="471704.A0A151J9E2"/>
<dbReference type="Pfam" id="PF18701">
    <property type="entry name" value="DUF5641"/>
    <property type="match status" value="1"/>
</dbReference>
<protein>
    <recommendedName>
        <fullName evidence="1">DUF5641 domain-containing protein</fullName>
    </recommendedName>
</protein>
<reference evidence="2 3" key="1">
    <citation type="submission" date="2015-09" db="EMBL/GenBank/DDBJ databases">
        <title>Trachymyrmex cornetzi WGS genome.</title>
        <authorList>
            <person name="Nygaard S."/>
            <person name="Hu H."/>
            <person name="Boomsma J."/>
            <person name="Zhang G."/>
        </authorList>
    </citation>
    <scope>NUCLEOTIDE SEQUENCE [LARGE SCALE GENOMIC DNA]</scope>
    <source>
        <strain evidence="2">Tcor2-1</strain>
        <tissue evidence="2">Whole body</tissue>
    </source>
</reference>
<organism evidence="2 3">
    <name type="scientific">Trachymyrmex cornetzi</name>
    <dbReference type="NCBI Taxonomy" id="471704"/>
    <lineage>
        <taxon>Eukaryota</taxon>
        <taxon>Metazoa</taxon>
        <taxon>Ecdysozoa</taxon>
        <taxon>Arthropoda</taxon>
        <taxon>Hexapoda</taxon>
        <taxon>Insecta</taxon>
        <taxon>Pterygota</taxon>
        <taxon>Neoptera</taxon>
        <taxon>Endopterygota</taxon>
        <taxon>Hymenoptera</taxon>
        <taxon>Apocrita</taxon>
        <taxon>Aculeata</taxon>
        <taxon>Formicoidea</taxon>
        <taxon>Formicidae</taxon>
        <taxon>Myrmicinae</taxon>
        <taxon>Trachymyrmex</taxon>
    </lineage>
</organism>
<dbReference type="AlphaFoldDB" id="A0A151J9E2"/>
<dbReference type="Proteomes" id="UP000078492">
    <property type="component" value="Unassembled WGS sequence"/>
</dbReference>
<dbReference type="InterPro" id="IPR040676">
    <property type="entry name" value="DUF5641"/>
</dbReference>
<name>A0A151J9E2_9HYME</name>
<dbReference type="PANTHER" id="PTHR47331:SF5">
    <property type="entry name" value="RIBONUCLEASE H"/>
    <property type="match status" value="1"/>
</dbReference>
<accession>A0A151J9E2</accession>
<dbReference type="EMBL" id="KQ979466">
    <property type="protein sequence ID" value="KYN21437.1"/>
    <property type="molecule type" value="Genomic_DNA"/>
</dbReference>
<gene>
    <name evidence="2" type="ORF">ALC57_06187</name>
</gene>
<proteinExistence type="predicted"/>
<evidence type="ECO:0000313" key="2">
    <source>
        <dbReference type="EMBL" id="KYN21437.1"/>
    </source>
</evidence>
<keyword evidence="3" id="KW-1185">Reference proteome</keyword>
<evidence type="ECO:0000259" key="1">
    <source>
        <dbReference type="Pfam" id="PF18701"/>
    </source>
</evidence>